<keyword evidence="3" id="KW-1185">Reference proteome</keyword>
<reference evidence="2 3" key="1">
    <citation type="submission" date="2019-01" db="EMBL/GenBank/DDBJ databases">
        <authorList>
            <person name="Sayadi A."/>
        </authorList>
    </citation>
    <scope>NUCLEOTIDE SEQUENCE [LARGE SCALE GENOMIC DNA]</scope>
</reference>
<organism evidence="2 3">
    <name type="scientific">Callosobruchus maculatus</name>
    <name type="common">Southern cowpea weevil</name>
    <name type="synonym">Pulse bruchid</name>
    <dbReference type="NCBI Taxonomy" id="64391"/>
    <lineage>
        <taxon>Eukaryota</taxon>
        <taxon>Metazoa</taxon>
        <taxon>Ecdysozoa</taxon>
        <taxon>Arthropoda</taxon>
        <taxon>Hexapoda</taxon>
        <taxon>Insecta</taxon>
        <taxon>Pterygota</taxon>
        <taxon>Neoptera</taxon>
        <taxon>Endopterygota</taxon>
        <taxon>Coleoptera</taxon>
        <taxon>Polyphaga</taxon>
        <taxon>Cucujiformia</taxon>
        <taxon>Chrysomeloidea</taxon>
        <taxon>Chrysomelidae</taxon>
        <taxon>Bruchinae</taxon>
        <taxon>Bruchini</taxon>
        <taxon>Callosobruchus</taxon>
    </lineage>
</organism>
<evidence type="ECO:0000256" key="1">
    <source>
        <dbReference type="SAM" id="MobiDB-lite"/>
    </source>
</evidence>
<evidence type="ECO:0000313" key="3">
    <source>
        <dbReference type="Proteomes" id="UP000410492"/>
    </source>
</evidence>
<protein>
    <submittedName>
        <fullName evidence="2">Uncharacterized protein</fullName>
    </submittedName>
</protein>
<feature type="region of interest" description="Disordered" evidence="1">
    <location>
        <begin position="39"/>
        <end position="58"/>
    </location>
</feature>
<feature type="non-terminal residue" evidence="2">
    <location>
        <position position="160"/>
    </location>
</feature>
<accession>A0A653D8P3</accession>
<dbReference type="OrthoDB" id="6426745at2759"/>
<dbReference type="AlphaFoldDB" id="A0A653D8P3"/>
<name>A0A653D8P3_CALMS</name>
<dbReference type="Proteomes" id="UP000410492">
    <property type="component" value="Unassembled WGS sequence"/>
</dbReference>
<dbReference type="EMBL" id="CAACVG010010746">
    <property type="protein sequence ID" value="VEN56520.1"/>
    <property type="molecule type" value="Genomic_DNA"/>
</dbReference>
<gene>
    <name evidence="2" type="ORF">CALMAC_LOCUS15400</name>
</gene>
<sequence length="160" mass="18371">MIDDLYGKRNIASLARNYELPNYQNQYKRNIASVARNGKFTGKRSVTPASSQRRKRETADYQYENEEYPLPVHQNILDYEDLIQQLNAPIYDGSDKRFLGSVARSGWFRTPTAGSRSSSSRYMSPGKRHIGALARLGWLPSFRNIRRFNRSGRSASDACR</sequence>
<evidence type="ECO:0000313" key="2">
    <source>
        <dbReference type="EMBL" id="VEN56520.1"/>
    </source>
</evidence>
<proteinExistence type="predicted"/>